<dbReference type="GO" id="GO:0031573">
    <property type="term" value="P:mitotic intra-S DNA damage checkpoint signaling"/>
    <property type="evidence" value="ECO:0007669"/>
    <property type="project" value="TreeGrafter"/>
</dbReference>
<dbReference type="AlphaFoldDB" id="A0A482WXY9"/>
<evidence type="ECO:0000256" key="4">
    <source>
        <dbReference type="ARBA" id="ARBA00022722"/>
    </source>
</evidence>
<sequence length="408" mass="45723">MKCNILGQNVKVLARALHALARVGDDLFIDMIRDRLLLRTVNSTQSAFAEFIFLNRFFTFYNLETDYNDEPPKCKISMKSFLTVFKTPNSMDRMIDGCELSFEPDASQLILKIQFSNGSTKTHFLPIIECESLQVKYKKNVPYKITASAKLLTGAVKNFRVNEDEITLSVSPQKTFLKTHVDTNTESSKIVHTELCLLAGEFEYYNVGNPLSITFCLKQLRAVMMFAESTSLPITILFDTPGRPVLFCVSNEAIYEGNFVVSSLSNSDSQVTSSQESDSSGRISSNQPAVINRVKPALTNKTVNTLESDAKTQLVSSCATSLSSASKNRRQSRDDENMDFEFDCSNNCNDAMDCNDVDNQRLSMNESNFDYSLMNKVFGRGFQLSSRPFLAVTEKVLAYDSDGLEFSD</sequence>
<accession>A0A482WXY9</accession>
<reference evidence="11 12" key="1">
    <citation type="journal article" date="2017" name="Gigascience">
        <title>Genome sequence of the small brown planthopper, Laodelphax striatellus.</title>
        <authorList>
            <person name="Zhu J."/>
            <person name="Jiang F."/>
            <person name="Wang X."/>
            <person name="Yang P."/>
            <person name="Bao Y."/>
            <person name="Zhao W."/>
            <person name="Wang W."/>
            <person name="Lu H."/>
            <person name="Wang Q."/>
            <person name="Cui N."/>
            <person name="Li J."/>
            <person name="Chen X."/>
            <person name="Luo L."/>
            <person name="Yu J."/>
            <person name="Kang L."/>
            <person name="Cui F."/>
        </authorList>
    </citation>
    <scope>NUCLEOTIDE SEQUENCE [LARGE SCALE GENOMIC DNA]</scope>
    <source>
        <strain evidence="11">Lst14</strain>
    </source>
</reference>
<gene>
    <name evidence="11" type="ORF">LSTR_LSTR005543</name>
</gene>
<dbReference type="PANTHER" id="PTHR15237:SF0">
    <property type="entry name" value="CELL CYCLE CHECKPOINT CONTROL PROTEIN"/>
    <property type="match status" value="1"/>
</dbReference>
<evidence type="ECO:0000256" key="6">
    <source>
        <dbReference type="ARBA" id="ARBA00022801"/>
    </source>
</evidence>
<evidence type="ECO:0000256" key="7">
    <source>
        <dbReference type="ARBA" id="ARBA00022839"/>
    </source>
</evidence>
<keyword evidence="5" id="KW-0227">DNA damage</keyword>
<evidence type="ECO:0000313" key="11">
    <source>
        <dbReference type="EMBL" id="RZF38182.1"/>
    </source>
</evidence>
<protein>
    <recommendedName>
        <fullName evidence="10">Cell cycle checkpoint control protein</fullName>
    </recommendedName>
</protein>
<dbReference type="EMBL" id="QKKF02022802">
    <property type="protein sequence ID" value="RZF38182.1"/>
    <property type="molecule type" value="Genomic_DNA"/>
</dbReference>
<dbReference type="GO" id="GO:0006281">
    <property type="term" value="P:DNA repair"/>
    <property type="evidence" value="ECO:0007669"/>
    <property type="project" value="UniProtKB-UniRule"/>
</dbReference>
<dbReference type="STRING" id="195883.A0A482WXY9"/>
<keyword evidence="4" id="KW-0540">Nuclease</keyword>
<evidence type="ECO:0000256" key="5">
    <source>
        <dbReference type="ARBA" id="ARBA00022763"/>
    </source>
</evidence>
<dbReference type="FunFam" id="3.70.10.10:FF:000005">
    <property type="entry name" value="Cell cycle checkpoint control protein"/>
    <property type="match status" value="1"/>
</dbReference>
<evidence type="ECO:0000256" key="3">
    <source>
        <dbReference type="ARBA" id="ARBA00022553"/>
    </source>
</evidence>
<dbReference type="InterPro" id="IPR007268">
    <property type="entry name" value="Rad9/Ddc1"/>
</dbReference>
<comment type="subcellular location">
    <subcellularLocation>
        <location evidence="1">Nucleus</location>
    </subcellularLocation>
</comment>
<dbReference type="SUPFAM" id="SSF55979">
    <property type="entry name" value="DNA clamp"/>
    <property type="match status" value="1"/>
</dbReference>
<dbReference type="Gene3D" id="3.70.10.10">
    <property type="match status" value="1"/>
</dbReference>
<dbReference type="GO" id="GO:0071479">
    <property type="term" value="P:cellular response to ionizing radiation"/>
    <property type="evidence" value="ECO:0007669"/>
    <property type="project" value="TreeGrafter"/>
</dbReference>
<dbReference type="GO" id="GO:0000076">
    <property type="term" value="P:DNA replication checkpoint signaling"/>
    <property type="evidence" value="ECO:0007669"/>
    <property type="project" value="TreeGrafter"/>
</dbReference>
<dbReference type="OrthoDB" id="60092at2759"/>
<evidence type="ECO:0000256" key="1">
    <source>
        <dbReference type="ARBA" id="ARBA00004123"/>
    </source>
</evidence>
<dbReference type="InterPro" id="IPR026584">
    <property type="entry name" value="Rad9"/>
</dbReference>
<comment type="similarity">
    <text evidence="2 10">Belongs to the rad9 family.</text>
</comment>
<comment type="caution">
    <text evidence="11">The sequence shown here is derived from an EMBL/GenBank/DDBJ whole genome shotgun (WGS) entry which is preliminary data.</text>
</comment>
<dbReference type="InterPro" id="IPR046938">
    <property type="entry name" value="DNA_clamp_sf"/>
</dbReference>
<keyword evidence="8" id="KW-0539">Nucleus</keyword>
<dbReference type="Proteomes" id="UP000291343">
    <property type="component" value="Unassembled WGS sequence"/>
</dbReference>
<evidence type="ECO:0000313" key="12">
    <source>
        <dbReference type="Proteomes" id="UP000291343"/>
    </source>
</evidence>
<dbReference type="Pfam" id="PF04139">
    <property type="entry name" value="Rad9"/>
    <property type="match status" value="1"/>
</dbReference>
<dbReference type="PANTHER" id="PTHR15237">
    <property type="entry name" value="DNA REPAIR PROTEIN RAD9"/>
    <property type="match status" value="1"/>
</dbReference>
<evidence type="ECO:0000256" key="9">
    <source>
        <dbReference type="ARBA" id="ARBA00059283"/>
    </source>
</evidence>
<name>A0A482WXY9_LAOST</name>
<keyword evidence="6" id="KW-0378">Hydrolase</keyword>
<dbReference type="PIRSF" id="PIRSF009303">
    <property type="entry name" value="Cell_cycle_RAD9"/>
    <property type="match status" value="1"/>
</dbReference>
<proteinExistence type="inferred from homology"/>
<keyword evidence="7" id="KW-0269">Exonuclease</keyword>
<organism evidence="11 12">
    <name type="scientific">Laodelphax striatellus</name>
    <name type="common">Small brown planthopper</name>
    <name type="synonym">Delphax striatella</name>
    <dbReference type="NCBI Taxonomy" id="195883"/>
    <lineage>
        <taxon>Eukaryota</taxon>
        <taxon>Metazoa</taxon>
        <taxon>Ecdysozoa</taxon>
        <taxon>Arthropoda</taxon>
        <taxon>Hexapoda</taxon>
        <taxon>Insecta</taxon>
        <taxon>Pterygota</taxon>
        <taxon>Neoptera</taxon>
        <taxon>Paraneoptera</taxon>
        <taxon>Hemiptera</taxon>
        <taxon>Auchenorrhyncha</taxon>
        <taxon>Fulgoroidea</taxon>
        <taxon>Delphacidae</taxon>
        <taxon>Criomorphinae</taxon>
        <taxon>Laodelphax</taxon>
    </lineage>
</organism>
<dbReference type="GO" id="GO:0004527">
    <property type="term" value="F:exonuclease activity"/>
    <property type="evidence" value="ECO:0007669"/>
    <property type="project" value="UniProtKB-KW"/>
</dbReference>
<evidence type="ECO:0000256" key="8">
    <source>
        <dbReference type="ARBA" id="ARBA00023242"/>
    </source>
</evidence>
<keyword evidence="3" id="KW-0597">Phosphoprotein</keyword>
<comment type="function">
    <text evidence="9">Component of the 9-1-1 cell-cycle checkpoint response complex that plays a major role in DNA repair. The 9-1-1 complex is recruited to DNA lesion upon damage by the RAD17-replication factor C (RFC) clamp loader complex. Acts then as a sliding clamp platform on DNA for several proteins involved in long-patch base excision repair (LP-BER). The 9-1-1 complex stimulates DNA polymerase beta (POLB) activity by increasing its affinity for the 3'-OH end of the primer-template and stabilizes POLB to those sites where LP-BER proceeds; endonuclease FEN1 cleavage activity on substrates with double, nick, or gap flaps of distinct sequences and lengths; and DNA ligase I (LIG1) on long-patch base excision repair substrates. The 9-1-1 complex is necessary for the recruitment of RHNO1 to sites of double-stranded breaks (DSB) occurring during the S phase. RAD9A possesses 3'-&gt;5' double stranded DNA exonuclease activity.</text>
</comment>
<dbReference type="InParanoid" id="A0A482WXY9"/>
<dbReference type="GO" id="GO:0030896">
    <property type="term" value="C:checkpoint clamp complex"/>
    <property type="evidence" value="ECO:0007669"/>
    <property type="project" value="UniProtKB-UniRule"/>
</dbReference>
<evidence type="ECO:0000256" key="10">
    <source>
        <dbReference type="PIRNR" id="PIRNR009303"/>
    </source>
</evidence>
<keyword evidence="12" id="KW-1185">Reference proteome</keyword>
<evidence type="ECO:0000256" key="2">
    <source>
        <dbReference type="ARBA" id="ARBA00008494"/>
    </source>
</evidence>
<dbReference type="FunCoup" id="A0A482WXY9">
    <property type="interactions" value="1119"/>
</dbReference>
<dbReference type="SMR" id="A0A482WXY9"/>